<organism evidence="1 2">
    <name type="scientific">Floridaenema aerugineum BLCC-F46</name>
    <dbReference type="NCBI Taxonomy" id="3153654"/>
    <lineage>
        <taxon>Bacteria</taxon>
        <taxon>Bacillati</taxon>
        <taxon>Cyanobacteriota</taxon>
        <taxon>Cyanophyceae</taxon>
        <taxon>Oscillatoriophycideae</taxon>
        <taxon>Aerosakkonematales</taxon>
        <taxon>Aerosakkonemataceae</taxon>
        <taxon>Floridanema</taxon>
        <taxon>Floridanema aerugineum</taxon>
    </lineage>
</organism>
<proteinExistence type="predicted"/>
<reference evidence="1 2" key="1">
    <citation type="submission" date="2024-09" db="EMBL/GenBank/DDBJ databases">
        <title>Floridaenema gen nov. (Aerosakkonemataceae, Aerosakkonematales ord. nov., Cyanobacteria) from benthic tropical and subtropical fresh waters, with the description of four new species.</title>
        <authorList>
            <person name="Moretto J.A."/>
            <person name="Berthold D.E."/>
            <person name="Lefler F.W."/>
            <person name="Huang I.-S."/>
            <person name="Laughinghouse H. IV."/>
        </authorList>
    </citation>
    <scope>NUCLEOTIDE SEQUENCE [LARGE SCALE GENOMIC DNA]</scope>
    <source>
        <strain evidence="1 2">BLCC-F46</strain>
    </source>
</reference>
<sequence length="53" mass="6046">MKFLLISWCVAHSRPEINFRANSKSPLKWTGRLVFSPLKWTSAISLRIDSQAG</sequence>
<evidence type="ECO:0000313" key="1">
    <source>
        <dbReference type="EMBL" id="MFB2875842.1"/>
    </source>
</evidence>
<dbReference type="EMBL" id="JBHFNQ010000027">
    <property type="protein sequence ID" value="MFB2875842.1"/>
    <property type="molecule type" value="Genomic_DNA"/>
</dbReference>
<gene>
    <name evidence="1" type="ORF">ACE1CC_03010</name>
</gene>
<dbReference type="RefSeq" id="WP_413268996.1">
    <property type="nucleotide sequence ID" value="NZ_JBHFNQ010000027.1"/>
</dbReference>
<dbReference type="Proteomes" id="UP001576774">
    <property type="component" value="Unassembled WGS sequence"/>
</dbReference>
<evidence type="ECO:0000313" key="2">
    <source>
        <dbReference type="Proteomes" id="UP001576774"/>
    </source>
</evidence>
<keyword evidence="2" id="KW-1185">Reference proteome</keyword>
<protein>
    <submittedName>
        <fullName evidence="1">Uncharacterized protein</fullName>
    </submittedName>
</protein>
<accession>A0ABV4WZ98</accession>
<comment type="caution">
    <text evidence="1">The sequence shown here is derived from an EMBL/GenBank/DDBJ whole genome shotgun (WGS) entry which is preliminary data.</text>
</comment>
<name>A0ABV4WZ98_9CYAN</name>